<protein>
    <recommendedName>
        <fullName evidence="3">Stress-response A/B barrel domain-containing protein</fullName>
    </recommendedName>
</protein>
<keyword evidence="2" id="KW-1185">Reference proteome</keyword>
<dbReference type="EMBL" id="JAIWQS010000008">
    <property type="protein sequence ID" value="KAJ8899212.1"/>
    <property type="molecule type" value="Genomic_DNA"/>
</dbReference>
<comment type="caution">
    <text evidence="1">The sequence shown here is derived from an EMBL/GenBank/DDBJ whole genome shotgun (WGS) entry which is preliminary data.</text>
</comment>
<evidence type="ECO:0000313" key="1">
    <source>
        <dbReference type="EMBL" id="KAJ8899212.1"/>
    </source>
</evidence>
<evidence type="ECO:0008006" key="3">
    <source>
        <dbReference type="Google" id="ProtNLM"/>
    </source>
</evidence>
<dbReference type="Proteomes" id="UP001159364">
    <property type="component" value="Linkage Group LG08"/>
</dbReference>
<organism evidence="1 2">
    <name type="scientific">Erythroxylum novogranatense</name>
    <dbReference type="NCBI Taxonomy" id="1862640"/>
    <lineage>
        <taxon>Eukaryota</taxon>
        <taxon>Viridiplantae</taxon>
        <taxon>Streptophyta</taxon>
        <taxon>Embryophyta</taxon>
        <taxon>Tracheophyta</taxon>
        <taxon>Spermatophyta</taxon>
        <taxon>Magnoliopsida</taxon>
        <taxon>eudicotyledons</taxon>
        <taxon>Gunneridae</taxon>
        <taxon>Pentapetalae</taxon>
        <taxon>rosids</taxon>
        <taxon>fabids</taxon>
        <taxon>Malpighiales</taxon>
        <taxon>Erythroxylaceae</taxon>
        <taxon>Erythroxylum</taxon>
    </lineage>
</organism>
<sequence length="56" mass="6089">MSVMSKHITSTVLVLKLTRSIDEAEAKLFKEQAKSGVQVKSRLGVPSLKATQEFAA</sequence>
<gene>
    <name evidence="1" type="ORF">K2173_012388</name>
</gene>
<dbReference type="AlphaFoldDB" id="A0AAV8UDC0"/>
<proteinExistence type="predicted"/>
<evidence type="ECO:0000313" key="2">
    <source>
        <dbReference type="Proteomes" id="UP001159364"/>
    </source>
</evidence>
<reference evidence="1 2" key="1">
    <citation type="submission" date="2021-09" db="EMBL/GenBank/DDBJ databases">
        <title>Genomic insights and catalytic innovation underlie evolution of tropane alkaloids biosynthesis.</title>
        <authorList>
            <person name="Wang Y.-J."/>
            <person name="Tian T."/>
            <person name="Huang J.-P."/>
            <person name="Huang S.-X."/>
        </authorList>
    </citation>
    <scope>NUCLEOTIDE SEQUENCE [LARGE SCALE GENOMIC DNA]</scope>
    <source>
        <strain evidence="1">KIB-2018</strain>
        <tissue evidence="1">Leaf</tissue>
    </source>
</reference>
<name>A0AAV8UDC0_9ROSI</name>
<accession>A0AAV8UDC0</accession>